<evidence type="ECO:0008006" key="6">
    <source>
        <dbReference type="Google" id="ProtNLM"/>
    </source>
</evidence>
<feature type="domain" description="Secretion system C-terminal sorting" evidence="2">
    <location>
        <begin position="625"/>
        <end position="694"/>
    </location>
</feature>
<dbReference type="Proteomes" id="UP001500567">
    <property type="component" value="Unassembled WGS sequence"/>
</dbReference>
<dbReference type="EMBL" id="BAABDJ010000007">
    <property type="protein sequence ID" value="GAA4002973.1"/>
    <property type="molecule type" value="Genomic_DNA"/>
</dbReference>
<reference evidence="5" key="1">
    <citation type="journal article" date="2019" name="Int. J. Syst. Evol. Microbiol.">
        <title>The Global Catalogue of Microorganisms (GCM) 10K type strain sequencing project: providing services to taxonomists for standard genome sequencing and annotation.</title>
        <authorList>
            <consortium name="The Broad Institute Genomics Platform"/>
            <consortium name="The Broad Institute Genome Sequencing Center for Infectious Disease"/>
            <person name="Wu L."/>
            <person name="Ma J."/>
        </authorList>
    </citation>
    <scope>NUCLEOTIDE SEQUENCE [LARGE SCALE GENOMIC DNA]</scope>
    <source>
        <strain evidence="5">JCM 17224</strain>
    </source>
</reference>
<dbReference type="Pfam" id="PF19076">
    <property type="entry name" value="CshA_repeat"/>
    <property type="match status" value="1"/>
</dbReference>
<accession>A0ABP7RVR5</accession>
<keyword evidence="5" id="KW-1185">Reference proteome</keyword>
<evidence type="ECO:0000259" key="1">
    <source>
        <dbReference type="Pfam" id="PF01345"/>
    </source>
</evidence>
<evidence type="ECO:0000313" key="4">
    <source>
        <dbReference type="EMBL" id="GAA4002973.1"/>
    </source>
</evidence>
<feature type="domain" description="CshA" evidence="3">
    <location>
        <begin position="285"/>
        <end position="363"/>
    </location>
</feature>
<protein>
    <recommendedName>
        <fullName evidence="6">T9SS type A sorting domain-containing protein</fullName>
    </recommendedName>
</protein>
<dbReference type="InterPro" id="IPR001434">
    <property type="entry name" value="OmcB-like_DUF11"/>
</dbReference>
<dbReference type="Pfam" id="PF01345">
    <property type="entry name" value="DUF11"/>
    <property type="match status" value="1"/>
</dbReference>
<name>A0ABP7RVR5_9BACT</name>
<dbReference type="NCBIfam" id="TIGR04183">
    <property type="entry name" value="Por_Secre_tail"/>
    <property type="match status" value="1"/>
</dbReference>
<proteinExistence type="predicted"/>
<organism evidence="4 5">
    <name type="scientific">Hymenobacter fastidiosus</name>
    <dbReference type="NCBI Taxonomy" id="486264"/>
    <lineage>
        <taxon>Bacteria</taxon>
        <taxon>Pseudomonadati</taxon>
        <taxon>Bacteroidota</taxon>
        <taxon>Cytophagia</taxon>
        <taxon>Cytophagales</taxon>
        <taxon>Hymenobacteraceae</taxon>
        <taxon>Hymenobacter</taxon>
    </lineage>
</organism>
<sequence>MFAAGSFTPAQAQFPRNETFKGSSAPNFSFGNAARLTGTGGANDAVGAGYLRLTDAVTNQAGFVIDNLGFPSSAGFTISFEFFSYGGTTPGADGFSVFLVDSNQPAGGFRIGATGGSLGYAQKTVAPLAAGVSNGYIGIGIDEFGNYSNGLEGRSGGSAVLDATGRVANGVAIRGAGNGSAGTDYPYLTGTQPGDLGFALDVNAVRAQPGAADYRRAFIDVVPTTVGAVTTYRISVRIQHGSSLRTAIDNFEVPAPPPNLRLGLSGSTGGSTNIHEIRNLNIVLVPFANADVATTNYNQPVTVAVLNNDVAPGSSINPSSVDLDPNTSGRQTTFNVPEKGAFAVDAAGVVTFTPSGMFAGTVTAPYTMESILGAGYTSSPANIQVKVNGADVATTLTGPAVTTVGAQVTYAMTTVNQGTVTALSVVPKLQLPANLPAGSVTSTSGGVYAAADGWVTFTAVPTLANGAPAVANDVTFEVPAGAPAFMTSLATSNSSTVPDPQLSNNTASLITGIEAPLPVELTGFIVKAASNGAQLTWLTASETDNARFEVERSLDADHFATIRIVRGQGTSTSATRYEMCDKEAPLLPRKPIYYRLRQVDYTGTSTYSPVRAVQFAGTNKLDVSVYPNPSPHLTQPTLDLTNLPTGSCHVQVFDVRGKMLQHYTLDGARQHLLDMRDLSSGLYMVHVQTDTQTTVLPLVYR</sequence>
<dbReference type="Gene3D" id="2.60.120.200">
    <property type="match status" value="1"/>
</dbReference>
<dbReference type="Pfam" id="PF18962">
    <property type="entry name" value="Por_Secre_tail"/>
    <property type="match status" value="1"/>
</dbReference>
<evidence type="ECO:0000313" key="5">
    <source>
        <dbReference type="Proteomes" id="UP001500567"/>
    </source>
</evidence>
<gene>
    <name evidence="4" type="ORF">GCM10022408_13090</name>
</gene>
<dbReference type="InterPro" id="IPR026395">
    <property type="entry name" value="CshA_fibril"/>
</dbReference>
<dbReference type="InterPro" id="IPR013320">
    <property type="entry name" value="ConA-like_dom_sf"/>
</dbReference>
<evidence type="ECO:0000259" key="2">
    <source>
        <dbReference type="Pfam" id="PF18962"/>
    </source>
</evidence>
<dbReference type="SUPFAM" id="SSF49899">
    <property type="entry name" value="Concanavalin A-like lectins/glucanases"/>
    <property type="match status" value="1"/>
</dbReference>
<evidence type="ECO:0000259" key="3">
    <source>
        <dbReference type="Pfam" id="PF19076"/>
    </source>
</evidence>
<dbReference type="RefSeq" id="WP_345071812.1">
    <property type="nucleotide sequence ID" value="NZ_BAABDJ010000007.1"/>
</dbReference>
<feature type="domain" description="DUF11" evidence="1">
    <location>
        <begin position="399"/>
        <end position="508"/>
    </location>
</feature>
<comment type="caution">
    <text evidence="4">The sequence shown here is derived from an EMBL/GenBank/DDBJ whole genome shotgun (WGS) entry which is preliminary data.</text>
</comment>
<dbReference type="InterPro" id="IPR026444">
    <property type="entry name" value="Secre_tail"/>
</dbReference>